<reference evidence="1 2" key="1">
    <citation type="submission" date="2018-08" db="EMBL/GenBank/DDBJ databases">
        <title>Diversity &amp; Physiological Properties of Lignin-Decomposing Actinobacteria from Soil.</title>
        <authorList>
            <person name="Roh S.G."/>
            <person name="Kim S.B."/>
        </authorList>
    </citation>
    <scope>NUCLEOTIDE SEQUENCE [LARGE SCALE GENOMIC DNA]</scope>
    <source>
        <strain evidence="1 2">MMS17-GH009</strain>
    </source>
</reference>
<dbReference type="Proteomes" id="UP000263377">
    <property type="component" value="Unassembled WGS sequence"/>
</dbReference>
<proteinExistence type="predicted"/>
<organism evidence="1 2">
    <name type="scientific">Kitasatospora xanthocidica</name>
    <dbReference type="NCBI Taxonomy" id="83382"/>
    <lineage>
        <taxon>Bacteria</taxon>
        <taxon>Bacillati</taxon>
        <taxon>Actinomycetota</taxon>
        <taxon>Actinomycetes</taxon>
        <taxon>Kitasatosporales</taxon>
        <taxon>Streptomycetaceae</taxon>
        <taxon>Kitasatospora</taxon>
    </lineage>
</organism>
<dbReference type="AlphaFoldDB" id="A0A372ZTY4"/>
<sequence length="118" mass="13056">MHTTVIRLIPTRSLADDLYFVPQQHLPKVVSMIVDHAACPELAMAAGTLLKQAITVAWARRPDGLLGLKLTEFHDTVGYFHYCDLFHAALHHDGDLREVDHMADLVGAALAGTSHLHR</sequence>
<dbReference type="EMBL" id="QVIG01000001">
    <property type="protein sequence ID" value="RGD59376.1"/>
    <property type="molecule type" value="Genomic_DNA"/>
</dbReference>
<dbReference type="RefSeq" id="WP_117487574.1">
    <property type="nucleotide sequence ID" value="NZ_QVIG01000001.1"/>
</dbReference>
<keyword evidence="2" id="KW-1185">Reference proteome</keyword>
<gene>
    <name evidence="1" type="ORF">DR950_17690</name>
</gene>
<accession>A0A372ZTY4</accession>
<comment type="caution">
    <text evidence="1">The sequence shown here is derived from an EMBL/GenBank/DDBJ whole genome shotgun (WGS) entry which is preliminary data.</text>
</comment>
<evidence type="ECO:0000313" key="1">
    <source>
        <dbReference type="EMBL" id="RGD59376.1"/>
    </source>
</evidence>
<name>A0A372ZTY4_9ACTN</name>
<evidence type="ECO:0000313" key="2">
    <source>
        <dbReference type="Proteomes" id="UP000263377"/>
    </source>
</evidence>
<protein>
    <submittedName>
        <fullName evidence="1">Uncharacterized protein</fullName>
    </submittedName>
</protein>